<evidence type="ECO:0000256" key="5">
    <source>
        <dbReference type="SAM" id="Phobius"/>
    </source>
</evidence>
<gene>
    <name evidence="7" type="ORF">CIK00_19360</name>
</gene>
<dbReference type="AlphaFoldDB" id="A0A2N4UMN3"/>
<feature type="transmembrane region" description="Helical" evidence="5">
    <location>
        <begin position="56"/>
        <end position="77"/>
    </location>
</feature>
<evidence type="ECO:0000313" key="8">
    <source>
        <dbReference type="Proteomes" id="UP000234420"/>
    </source>
</evidence>
<dbReference type="Gene3D" id="3.10.450.230">
    <property type="entry name" value="VirB8 protein"/>
    <property type="match status" value="1"/>
</dbReference>
<dbReference type="GO" id="GO:0016020">
    <property type="term" value="C:membrane"/>
    <property type="evidence" value="ECO:0007669"/>
    <property type="project" value="UniProtKB-SubCell"/>
</dbReference>
<keyword evidence="3 5" id="KW-1133">Transmembrane helix</keyword>
<evidence type="ECO:0000256" key="2">
    <source>
        <dbReference type="ARBA" id="ARBA00022692"/>
    </source>
</evidence>
<sequence>MWDVRQPPRYQAIIMHLLRQSIMVKSTRNKEAEQAIEFEVIKEVMYVKSERKAWRITAGLFVLLLLSILANVFLIPLKSVQPYVVQVDKQTGYSQLLTVLKSKDVTDNQVLNNYWLVNYLRWHENYNWQTIQHDYNMTILFSSLAVADPYIALFNGKDAPDKKWGESTVVTVKVLSEPIISDGNEGTSIATVRFAKTIKSTYSSIEGTTTNFVATIAFKYLPISTMTAAQRLKNPLGFTVMSYQINPEL</sequence>
<dbReference type="SUPFAM" id="SSF54427">
    <property type="entry name" value="NTF2-like"/>
    <property type="match status" value="1"/>
</dbReference>
<name>A0A2N4UMN3_9GAMM</name>
<keyword evidence="4 5" id="KW-0472">Membrane</keyword>
<protein>
    <recommendedName>
        <fullName evidence="6">Bacterial virulence protein VirB8 domain-containing protein</fullName>
    </recommendedName>
</protein>
<evidence type="ECO:0000313" key="7">
    <source>
        <dbReference type="EMBL" id="PLC56266.1"/>
    </source>
</evidence>
<evidence type="ECO:0000259" key="6">
    <source>
        <dbReference type="Pfam" id="PF04335"/>
    </source>
</evidence>
<dbReference type="PIRSF" id="PIRSF003299">
    <property type="entry name" value="VirB8_PtlE"/>
    <property type="match status" value="1"/>
</dbReference>
<keyword evidence="2 5" id="KW-0812">Transmembrane</keyword>
<evidence type="ECO:0000256" key="3">
    <source>
        <dbReference type="ARBA" id="ARBA00022989"/>
    </source>
</evidence>
<organism evidence="7 8">
    <name type="scientific">Photobacterium carnosum</name>
    <dbReference type="NCBI Taxonomy" id="2023717"/>
    <lineage>
        <taxon>Bacteria</taxon>
        <taxon>Pseudomonadati</taxon>
        <taxon>Pseudomonadota</taxon>
        <taxon>Gammaproteobacteria</taxon>
        <taxon>Vibrionales</taxon>
        <taxon>Vibrionaceae</taxon>
        <taxon>Photobacterium</taxon>
    </lineage>
</organism>
<comment type="caution">
    <text evidence="7">The sequence shown here is derived from an EMBL/GenBank/DDBJ whole genome shotgun (WGS) entry which is preliminary data.</text>
</comment>
<dbReference type="Pfam" id="PF04335">
    <property type="entry name" value="VirB8"/>
    <property type="match status" value="1"/>
</dbReference>
<comment type="subcellular location">
    <subcellularLocation>
        <location evidence="1">Membrane</location>
        <topology evidence="1">Single-pass membrane protein</topology>
    </subcellularLocation>
</comment>
<reference evidence="7 8" key="1">
    <citation type="journal article" date="2018" name="Syst. Appl. Microbiol.">
        <title>Photobacterium carnosum sp. nov., isolated from spoiled modified atmosphere packaged poultry meat.</title>
        <authorList>
            <person name="Hilgarth M."/>
            <person name="Fuertes S."/>
            <person name="Ehrmann M."/>
            <person name="Vogel R.F."/>
        </authorList>
    </citation>
    <scope>NUCLEOTIDE SEQUENCE [LARGE SCALE GENOMIC DNA]</scope>
    <source>
        <strain evidence="7 8">TMW 2.2021</strain>
    </source>
</reference>
<dbReference type="InterPro" id="IPR007430">
    <property type="entry name" value="VirB8"/>
</dbReference>
<proteinExistence type="predicted"/>
<dbReference type="InterPro" id="IPR032710">
    <property type="entry name" value="NTF2-like_dom_sf"/>
</dbReference>
<dbReference type="GO" id="GO:0030255">
    <property type="term" value="P:protein secretion by the type IV secretion system"/>
    <property type="evidence" value="ECO:0007669"/>
    <property type="project" value="InterPro"/>
</dbReference>
<accession>A0A2N4UMN3</accession>
<dbReference type="CDD" id="cd16424">
    <property type="entry name" value="VirB8"/>
    <property type="match status" value="1"/>
</dbReference>
<dbReference type="Proteomes" id="UP000234420">
    <property type="component" value="Unassembled WGS sequence"/>
</dbReference>
<evidence type="ECO:0000256" key="4">
    <source>
        <dbReference type="ARBA" id="ARBA00023136"/>
    </source>
</evidence>
<dbReference type="EMBL" id="NPIB01000034">
    <property type="protein sequence ID" value="PLC56266.1"/>
    <property type="molecule type" value="Genomic_DNA"/>
</dbReference>
<feature type="domain" description="Bacterial virulence protein VirB8" evidence="6">
    <location>
        <begin position="47"/>
        <end position="248"/>
    </location>
</feature>
<keyword evidence="8" id="KW-1185">Reference proteome</keyword>
<dbReference type="InterPro" id="IPR026264">
    <property type="entry name" value="VirB8/PtlE"/>
</dbReference>
<evidence type="ECO:0000256" key="1">
    <source>
        <dbReference type="ARBA" id="ARBA00004167"/>
    </source>
</evidence>